<feature type="non-terminal residue" evidence="1">
    <location>
        <position position="102"/>
    </location>
</feature>
<evidence type="ECO:0000313" key="1">
    <source>
        <dbReference type="EMBL" id="CAF1527498.1"/>
    </source>
</evidence>
<comment type="caution">
    <text evidence="1">The sequence shown here is derived from an EMBL/GenBank/DDBJ whole genome shotgun (WGS) entry which is preliminary data.</text>
</comment>
<evidence type="ECO:0000313" key="3">
    <source>
        <dbReference type="Proteomes" id="UP000663854"/>
    </source>
</evidence>
<proteinExistence type="predicted"/>
<dbReference type="PANTHER" id="PTHR45527:SF1">
    <property type="entry name" value="FATTY ACID SYNTHASE"/>
    <property type="match status" value="1"/>
</dbReference>
<sequence>MLGQEAEVLMAGVGIFAAYHGRHDLTAKAFLNVNNEIFYRTGDLVRMDSNGLLHYQGRKDHQIKLHGQRIELGEIEQCLLNTSISACVVVKWDDDHLVAYVQ</sequence>
<evidence type="ECO:0000313" key="2">
    <source>
        <dbReference type="EMBL" id="CAF1664067.1"/>
    </source>
</evidence>
<dbReference type="InterPro" id="IPR042099">
    <property type="entry name" value="ANL_N_sf"/>
</dbReference>
<gene>
    <name evidence="2" type="ORF">JXQ802_LOCUS56534</name>
    <name evidence="1" type="ORF">PYM288_LOCUS39970</name>
</gene>
<dbReference type="GO" id="GO:0031177">
    <property type="term" value="F:phosphopantetheine binding"/>
    <property type="evidence" value="ECO:0007669"/>
    <property type="project" value="TreeGrafter"/>
</dbReference>
<dbReference type="SUPFAM" id="SSF56801">
    <property type="entry name" value="Acetyl-CoA synthetase-like"/>
    <property type="match status" value="1"/>
</dbReference>
<dbReference type="EMBL" id="CAJNOH010011660">
    <property type="protein sequence ID" value="CAF1527498.1"/>
    <property type="molecule type" value="Genomic_DNA"/>
</dbReference>
<dbReference type="AlphaFoldDB" id="A0A815UZ16"/>
<keyword evidence="4" id="KW-1185">Reference proteome</keyword>
<dbReference type="GO" id="GO:0044550">
    <property type="term" value="P:secondary metabolite biosynthetic process"/>
    <property type="evidence" value="ECO:0007669"/>
    <property type="project" value="TreeGrafter"/>
</dbReference>
<dbReference type="GO" id="GO:0005737">
    <property type="term" value="C:cytoplasm"/>
    <property type="evidence" value="ECO:0007669"/>
    <property type="project" value="TreeGrafter"/>
</dbReference>
<dbReference type="EMBL" id="CAJNOL010013510">
    <property type="protein sequence ID" value="CAF1664067.1"/>
    <property type="molecule type" value="Genomic_DNA"/>
</dbReference>
<accession>A0A815UZ16</accession>
<dbReference type="Gene3D" id="3.40.50.12780">
    <property type="entry name" value="N-terminal domain of ligase-like"/>
    <property type="match status" value="1"/>
</dbReference>
<dbReference type="PANTHER" id="PTHR45527">
    <property type="entry name" value="NONRIBOSOMAL PEPTIDE SYNTHETASE"/>
    <property type="match status" value="1"/>
</dbReference>
<protein>
    <submittedName>
        <fullName evidence="1">Uncharacterized protein</fullName>
    </submittedName>
</protein>
<reference evidence="1" key="1">
    <citation type="submission" date="2021-02" db="EMBL/GenBank/DDBJ databases">
        <authorList>
            <person name="Nowell W R."/>
        </authorList>
    </citation>
    <scope>NUCLEOTIDE SEQUENCE</scope>
</reference>
<dbReference type="Proteomes" id="UP000663854">
    <property type="component" value="Unassembled WGS sequence"/>
</dbReference>
<evidence type="ECO:0000313" key="4">
    <source>
        <dbReference type="Proteomes" id="UP000663870"/>
    </source>
</evidence>
<dbReference type="GO" id="GO:0043041">
    <property type="term" value="P:amino acid activation for nonribosomal peptide biosynthetic process"/>
    <property type="evidence" value="ECO:0007669"/>
    <property type="project" value="TreeGrafter"/>
</dbReference>
<dbReference type="InterPro" id="IPR045851">
    <property type="entry name" value="AMP-bd_C_sf"/>
</dbReference>
<dbReference type="Proteomes" id="UP000663870">
    <property type="component" value="Unassembled WGS sequence"/>
</dbReference>
<name>A0A815UZ16_9BILA</name>
<organism evidence="1 3">
    <name type="scientific">Rotaria sordida</name>
    <dbReference type="NCBI Taxonomy" id="392033"/>
    <lineage>
        <taxon>Eukaryota</taxon>
        <taxon>Metazoa</taxon>
        <taxon>Spiralia</taxon>
        <taxon>Gnathifera</taxon>
        <taxon>Rotifera</taxon>
        <taxon>Eurotatoria</taxon>
        <taxon>Bdelloidea</taxon>
        <taxon>Philodinida</taxon>
        <taxon>Philodinidae</taxon>
        <taxon>Rotaria</taxon>
    </lineage>
</organism>
<dbReference type="Gene3D" id="3.30.300.30">
    <property type="match status" value="1"/>
</dbReference>